<keyword evidence="11" id="KW-0675">Receptor</keyword>
<comment type="catalytic activity">
    <reaction evidence="7">
        <text>hydrogencarbonate + H(+) = CO2 + H2O</text>
        <dbReference type="Rhea" id="RHEA:10748"/>
        <dbReference type="ChEBI" id="CHEBI:15377"/>
        <dbReference type="ChEBI" id="CHEBI:15378"/>
        <dbReference type="ChEBI" id="CHEBI:16526"/>
        <dbReference type="ChEBI" id="CHEBI:17544"/>
        <dbReference type="EC" id="4.2.1.1"/>
    </reaction>
</comment>
<feature type="compositionally biased region" description="Polar residues" evidence="8">
    <location>
        <begin position="37"/>
        <end position="51"/>
    </location>
</feature>
<evidence type="ECO:0000256" key="6">
    <source>
        <dbReference type="ARBA" id="ARBA00023239"/>
    </source>
</evidence>
<dbReference type="AlphaFoldDB" id="A0A8D8VC11"/>
<keyword evidence="4" id="KW-0479">Metal-binding</keyword>
<dbReference type="GO" id="GO:0005737">
    <property type="term" value="C:cytoplasm"/>
    <property type="evidence" value="ECO:0007669"/>
    <property type="project" value="TreeGrafter"/>
</dbReference>
<evidence type="ECO:0000256" key="4">
    <source>
        <dbReference type="ARBA" id="ARBA00022723"/>
    </source>
</evidence>
<name>A0A8D8VC11_9HEMI</name>
<proteinExistence type="inferred from homology"/>
<evidence type="ECO:0000259" key="10">
    <source>
        <dbReference type="PROSITE" id="PS51144"/>
    </source>
</evidence>
<evidence type="ECO:0000256" key="2">
    <source>
        <dbReference type="ARBA" id="ARBA00010718"/>
    </source>
</evidence>
<feature type="signal peptide" evidence="9">
    <location>
        <begin position="1"/>
        <end position="22"/>
    </location>
</feature>
<feature type="region of interest" description="Disordered" evidence="8">
    <location>
        <begin position="37"/>
        <end position="73"/>
    </location>
</feature>
<dbReference type="EMBL" id="HBUF01357865">
    <property type="protein sequence ID" value="CAG6718751.1"/>
    <property type="molecule type" value="Transcribed_RNA"/>
</dbReference>
<dbReference type="GO" id="GO:0008270">
    <property type="term" value="F:zinc ion binding"/>
    <property type="evidence" value="ECO:0007669"/>
    <property type="project" value="InterPro"/>
</dbReference>
<evidence type="ECO:0000256" key="8">
    <source>
        <dbReference type="SAM" id="MobiDB-lite"/>
    </source>
</evidence>
<dbReference type="InterPro" id="IPR001148">
    <property type="entry name" value="CA_dom"/>
</dbReference>
<keyword evidence="9" id="KW-0732">Signal</keyword>
<accession>A0A8D8VC11</accession>
<organism evidence="11">
    <name type="scientific">Cacopsylla melanoneura</name>
    <dbReference type="NCBI Taxonomy" id="428564"/>
    <lineage>
        <taxon>Eukaryota</taxon>
        <taxon>Metazoa</taxon>
        <taxon>Ecdysozoa</taxon>
        <taxon>Arthropoda</taxon>
        <taxon>Hexapoda</taxon>
        <taxon>Insecta</taxon>
        <taxon>Pterygota</taxon>
        <taxon>Neoptera</taxon>
        <taxon>Paraneoptera</taxon>
        <taxon>Hemiptera</taxon>
        <taxon>Sternorrhyncha</taxon>
        <taxon>Psylloidea</taxon>
        <taxon>Psyllidae</taxon>
        <taxon>Psyllinae</taxon>
        <taxon>Cacopsylla</taxon>
    </lineage>
</organism>
<protein>
    <recommendedName>
        <fullName evidence="3">carbonic anhydrase</fullName>
        <ecNumber evidence="3">4.2.1.1</ecNumber>
    </recommendedName>
</protein>
<dbReference type="EC" id="4.2.1.1" evidence="3"/>
<keyword evidence="6" id="KW-0456">Lyase</keyword>
<feature type="compositionally biased region" description="Polar residues" evidence="8">
    <location>
        <begin position="59"/>
        <end position="69"/>
    </location>
</feature>
<evidence type="ECO:0000256" key="9">
    <source>
        <dbReference type="SAM" id="SignalP"/>
    </source>
</evidence>
<dbReference type="GO" id="GO:0004089">
    <property type="term" value="F:carbonate dehydratase activity"/>
    <property type="evidence" value="ECO:0007669"/>
    <property type="project" value="UniProtKB-EC"/>
</dbReference>
<dbReference type="Pfam" id="PF00194">
    <property type="entry name" value="Carb_anhydrase"/>
    <property type="match status" value="1"/>
</dbReference>
<sequence>MKIPIELLLLGLFALAVPSCTGVSEIATTKLISCNTTTVSPNNNDETSSTTHHPHGRHNTSSSHGTSYCETGEGQSPIDIIESSCEKKDYQPIKFLDEILFTNEVQYENNCETVKITLVDKTLKPHVEGGALKSAYIVDNIHFHWGMKNSEGCEHTINGQQFCMEAHMVMYKNSSKDVGEATKNKEIAVVSFLFSMNPQMDPDLKTMVHGVTEVLQPHTTFNVSGNSLDILKDFIGGGFYTYTGSLTTHNCEEGVLWMILKKPIPIAKTQLIIFHDIIGEDGDELQNWRKAKPLNGRQVFTSSF</sequence>
<dbReference type="EMBL" id="HBUF01653590">
    <property type="protein sequence ID" value="CAG6787389.1"/>
    <property type="molecule type" value="Transcribed_RNA"/>
</dbReference>
<dbReference type="CDD" id="cd00326">
    <property type="entry name" value="alpha_CA"/>
    <property type="match status" value="1"/>
</dbReference>
<reference evidence="11" key="1">
    <citation type="submission" date="2021-05" db="EMBL/GenBank/DDBJ databases">
        <authorList>
            <person name="Alioto T."/>
            <person name="Alioto T."/>
            <person name="Gomez Garrido J."/>
        </authorList>
    </citation>
    <scope>NUCLEOTIDE SEQUENCE</scope>
</reference>
<feature type="chain" id="PRO_5033671602" description="carbonic anhydrase" evidence="9">
    <location>
        <begin position="23"/>
        <end position="304"/>
    </location>
</feature>
<dbReference type="EMBL" id="HBUF01357866">
    <property type="protein sequence ID" value="CAG6718756.1"/>
    <property type="molecule type" value="Transcribed_RNA"/>
</dbReference>
<evidence type="ECO:0000256" key="1">
    <source>
        <dbReference type="ARBA" id="ARBA00001947"/>
    </source>
</evidence>
<dbReference type="SMART" id="SM01057">
    <property type="entry name" value="Carb_anhydrase"/>
    <property type="match status" value="1"/>
</dbReference>
<dbReference type="InterPro" id="IPR023561">
    <property type="entry name" value="Carbonic_anhydrase_a-class"/>
</dbReference>
<dbReference type="PANTHER" id="PTHR18952:SF141">
    <property type="entry name" value="CARBONIC ANHYDRASE"/>
    <property type="match status" value="1"/>
</dbReference>
<dbReference type="EMBL" id="HBUF01653589">
    <property type="protein sequence ID" value="CAG6787388.1"/>
    <property type="molecule type" value="Transcribed_RNA"/>
</dbReference>
<keyword evidence="5" id="KW-0862">Zinc</keyword>
<evidence type="ECO:0000256" key="7">
    <source>
        <dbReference type="ARBA" id="ARBA00048348"/>
    </source>
</evidence>
<dbReference type="Gene3D" id="3.10.200.10">
    <property type="entry name" value="Alpha carbonic anhydrase"/>
    <property type="match status" value="1"/>
</dbReference>
<dbReference type="InterPro" id="IPR036398">
    <property type="entry name" value="CA_dom_sf"/>
</dbReference>
<dbReference type="PANTHER" id="PTHR18952">
    <property type="entry name" value="CARBONIC ANHYDRASE"/>
    <property type="match status" value="1"/>
</dbReference>
<dbReference type="SUPFAM" id="SSF51069">
    <property type="entry name" value="Carbonic anhydrase"/>
    <property type="match status" value="1"/>
</dbReference>
<feature type="domain" description="Alpha-carbonic anhydrase" evidence="10">
    <location>
        <begin position="56"/>
        <end position="303"/>
    </location>
</feature>
<evidence type="ECO:0000313" key="11">
    <source>
        <dbReference type="EMBL" id="CAG6718751.1"/>
    </source>
</evidence>
<dbReference type="EMBL" id="HBUF01653588">
    <property type="protein sequence ID" value="CAG6787387.1"/>
    <property type="molecule type" value="Transcribed_RNA"/>
</dbReference>
<evidence type="ECO:0000256" key="5">
    <source>
        <dbReference type="ARBA" id="ARBA00022833"/>
    </source>
</evidence>
<evidence type="ECO:0000256" key="3">
    <source>
        <dbReference type="ARBA" id="ARBA00012925"/>
    </source>
</evidence>
<comment type="similarity">
    <text evidence="2">Belongs to the alpha-carbonic anhydrase family.</text>
</comment>
<dbReference type="PROSITE" id="PS51144">
    <property type="entry name" value="ALPHA_CA_2"/>
    <property type="match status" value="1"/>
</dbReference>
<comment type="cofactor">
    <cofactor evidence="1">
        <name>Zn(2+)</name>
        <dbReference type="ChEBI" id="CHEBI:29105"/>
    </cofactor>
</comment>